<feature type="compositionally biased region" description="Basic and acidic residues" evidence="1">
    <location>
        <begin position="723"/>
        <end position="735"/>
    </location>
</feature>
<feature type="region of interest" description="Disordered" evidence="1">
    <location>
        <begin position="1034"/>
        <end position="1075"/>
    </location>
</feature>
<feature type="compositionally biased region" description="Low complexity" evidence="1">
    <location>
        <begin position="700"/>
        <end position="710"/>
    </location>
</feature>
<keyword evidence="3" id="KW-1185">Reference proteome</keyword>
<feature type="compositionally biased region" description="Basic residues" evidence="1">
    <location>
        <begin position="861"/>
        <end position="873"/>
    </location>
</feature>
<sequence length="1213" mass="134657">MEHSFLLSNIKQSTASRKPLWSQTLETDHCLGCHGQKSGRRQNTVDEIGCGQLLPNGLRPYCSHVPRLVRIKRSRSCRSMSELNGMSNRGRPLNFVQLQREKFETVEVPDTCSGYRNGVVFDRTGVLHDSEFSCLAVKNKDSLSADQMVNVSKTDYCKSNTGIIRDKPSEYIDHGLNGNDNQLDNQLRNNDFPKIIRRSKSAGQMLLDDSRCVNTTSSPSISTRRVTFSDNVTNIEALLRCSRRSEAKQRRLQRKLANRDTDRTNNSNGGSMYGDWDSFRDTSPVKTANSLFSSGSVSKTMNSPGVLRQQKCTQSSCDAIGSVVRDADTWINPKGQSCDTHWTADSDPGTIRYSITRSVRSVDSKQTADDHGCTRSNMSKVFDQHLADNSKIHPDIVEKRHQSSNFVECENLARNEEASLAYHNLADSQKTCVSCSTTVSTLSSSATTLDLEQSPVILTHNSTSQPISVTTGSLVVSRCLQGTTKTTHGDLGLNDVIDSGCSGLKGGSQKPAFGIGSSLLDIVELCESPGTRRRRPTKVNNDGSATMISSNKRMDPDKLVIDKKITRRDKHEPAIKLRTNRRARHKETMQDRINRDDMQESVIQDKSNVAGCRASATQDGSSSGEHSLVTDINSSVMIGTDYINSNDGSQMKAEALTSNRCNQSMQEFTSPCKQNWLSSGAGDISDDAVVRYELSRSVVAPVSPSTTSNTDDWPVGIIPRRPQNKELTDSAKSYDVDDDEYDNQDSEHPYISDVNEDVCDQKGSHLLLERFLESSSVSLISHHCPVSCHSPSYGISSTISSRELHSPENAVSNDLLIPLNSGFPVVRDPVKGNISEREDSFNHGCTNGQSQIKFRSPGHITSKRSRIKNRRHMSTTESTGSPDHYHSFTSQDYKMEASIKLKPSMSSYSDCDCGLINRKESSGVTIDPEHIDSRSLNDSLLTPAPKNLDSSYTMKSLLGFLNRSKDYGDRVWDTHRRLKDVSTNSKQEEKEEDECLLSSQIMVSGSHFRRNSICDTEDKASTCTNQDLNTVLESKQKTGSSNSISEQRSHLTGYEPSKTTKVEVSSGLNENKDAHSKLFRLKEGVPMERKHVSRCRQKIQRRNAFRRSKSLSDAQDPENLGTTRRCLTTSKSTGDITKLVGEASLGVSASRSTEALQRAAEHAQKTFMCRPTTYKQLVDESFEASSKKMFYASCPDVKKLTGWIAHIFKTRSR</sequence>
<feature type="compositionally biased region" description="Polar residues" evidence="1">
    <location>
        <begin position="1057"/>
        <end position="1069"/>
    </location>
</feature>
<name>A0AAD9K733_9ANNE</name>
<reference evidence="2" key="1">
    <citation type="journal article" date="2023" name="Mol. Biol. Evol.">
        <title>Third-Generation Sequencing Reveals the Adaptive Role of the Epigenome in Three Deep-Sea Polychaetes.</title>
        <authorList>
            <person name="Perez M."/>
            <person name="Aroh O."/>
            <person name="Sun Y."/>
            <person name="Lan Y."/>
            <person name="Juniper S.K."/>
            <person name="Young C.R."/>
            <person name="Angers B."/>
            <person name="Qian P.Y."/>
        </authorList>
    </citation>
    <scope>NUCLEOTIDE SEQUENCE</scope>
    <source>
        <strain evidence="2">P08H-3</strain>
    </source>
</reference>
<feature type="compositionally biased region" description="Polar residues" evidence="1">
    <location>
        <begin position="843"/>
        <end position="853"/>
    </location>
</feature>
<feature type="region of interest" description="Disordered" evidence="1">
    <location>
        <begin position="839"/>
        <end position="887"/>
    </location>
</feature>
<organism evidence="2 3">
    <name type="scientific">Paralvinella palmiformis</name>
    <dbReference type="NCBI Taxonomy" id="53620"/>
    <lineage>
        <taxon>Eukaryota</taxon>
        <taxon>Metazoa</taxon>
        <taxon>Spiralia</taxon>
        <taxon>Lophotrochozoa</taxon>
        <taxon>Annelida</taxon>
        <taxon>Polychaeta</taxon>
        <taxon>Sedentaria</taxon>
        <taxon>Canalipalpata</taxon>
        <taxon>Terebellida</taxon>
        <taxon>Terebelliformia</taxon>
        <taxon>Alvinellidae</taxon>
        <taxon>Paralvinella</taxon>
    </lineage>
</organism>
<dbReference type="EMBL" id="JAODUP010000047">
    <property type="protein sequence ID" value="KAK2165650.1"/>
    <property type="molecule type" value="Genomic_DNA"/>
</dbReference>
<protein>
    <submittedName>
        <fullName evidence="2">Uncharacterized protein</fullName>
    </submittedName>
</protein>
<feature type="region of interest" description="Disordered" evidence="1">
    <location>
        <begin position="1103"/>
        <end position="1125"/>
    </location>
</feature>
<proteinExistence type="predicted"/>
<evidence type="ECO:0000313" key="2">
    <source>
        <dbReference type="EMBL" id="KAK2165650.1"/>
    </source>
</evidence>
<accession>A0AAD9K733</accession>
<feature type="compositionally biased region" description="Polar residues" evidence="1">
    <location>
        <begin position="875"/>
        <end position="887"/>
    </location>
</feature>
<evidence type="ECO:0000256" key="1">
    <source>
        <dbReference type="SAM" id="MobiDB-lite"/>
    </source>
</evidence>
<comment type="caution">
    <text evidence="2">The sequence shown here is derived from an EMBL/GenBank/DDBJ whole genome shotgun (WGS) entry which is preliminary data.</text>
</comment>
<feature type="compositionally biased region" description="Polar residues" evidence="1">
    <location>
        <begin position="1034"/>
        <end position="1046"/>
    </location>
</feature>
<feature type="region of interest" description="Disordered" evidence="1">
    <location>
        <begin position="531"/>
        <end position="550"/>
    </location>
</feature>
<feature type="compositionally biased region" description="Polar residues" evidence="1">
    <location>
        <begin position="538"/>
        <end position="550"/>
    </location>
</feature>
<feature type="region of interest" description="Disordered" evidence="1">
    <location>
        <begin position="249"/>
        <end position="276"/>
    </location>
</feature>
<evidence type="ECO:0000313" key="3">
    <source>
        <dbReference type="Proteomes" id="UP001208570"/>
    </source>
</evidence>
<dbReference type="AlphaFoldDB" id="A0AAD9K733"/>
<dbReference type="Proteomes" id="UP001208570">
    <property type="component" value="Unassembled WGS sequence"/>
</dbReference>
<feature type="region of interest" description="Disordered" evidence="1">
    <location>
        <begin position="700"/>
        <end position="751"/>
    </location>
</feature>
<gene>
    <name evidence="2" type="ORF">LSH36_47g05002</name>
</gene>